<proteinExistence type="predicted"/>
<dbReference type="EMBL" id="MNAD01001364">
    <property type="protein sequence ID" value="OJT05972.1"/>
    <property type="molecule type" value="Genomic_DNA"/>
</dbReference>
<organism evidence="1 2">
    <name type="scientific">Trametes pubescens</name>
    <name type="common">White-rot fungus</name>
    <dbReference type="NCBI Taxonomy" id="154538"/>
    <lineage>
        <taxon>Eukaryota</taxon>
        <taxon>Fungi</taxon>
        <taxon>Dikarya</taxon>
        <taxon>Basidiomycota</taxon>
        <taxon>Agaricomycotina</taxon>
        <taxon>Agaricomycetes</taxon>
        <taxon>Polyporales</taxon>
        <taxon>Polyporaceae</taxon>
        <taxon>Trametes</taxon>
    </lineage>
</organism>
<evidence type="ECO:0000313" key="2">
    <source>
        <dbReference type="Proteomes" id="UP000184267"/>
    </source>
</evidence>
<dbReference type="OMA" id="RECASWI"/>
<accession>A0A1M2VEE2</accession>
<dbReference type="OrthoDB" id="2758701at2759"/>
<sequence>MSMTLDKHGDDYETIIEQDLVDAEGCKSSSTAAPCSLMNEQPVPSVFRENIAPIPLPQSQPRETIVTPVTMFFMATQLLNVVVEAARANPVERVCIPHTAATDLESFCWVIMYVVYRRTIDDKDLRAGNSAAHAAIEHEFAQLFSATSMEGLAQSRRRRLQYGQACYWGELGIEKLLGHMIEQRCTEPLAGLLLAVWKALWECASSDADSDDLTEWRIKEAQEAFDAQNKERQKRGLPLLKDNPRLEKPIIVHGRLVFSIQRMLEKLNVAS</sequence>
<dbReference type="Proteomes" id="UP000184267">
    <property type="component" value="Unassembled WGS sequence"/>
</dbReference>
<gene>
    <name evidence="1" type="ORF">TRAPUB_3159</name>
</gene>
<comment type="caution">
    <text evidence="1">The sequence shown here is derived from an EMBL/GenBank/DDBJ whole genome shotgun (WGS) entry which is preliminary data.</text>
</comment>
<protein>
    <recommendedName>
        <fullName evidence="3">Fungal-type protein kinase domain-containing protein</fullName>
    </recommendedName>
</protein>
<dbReference type="AlphaFoldDB" id="A0A1M2VEE2"/>
<keyword evidence="2" id="KW-1185">Reference proteome</keyword>
<name>A0A1M2VEE2_TRAPU</name>
<evidence type="ECO:0008006" key="3">
    <source>
        <dbReference type="Google" id="ProtNLM"/>
    </source>
</evidence>
<reference evidence="1 2" key="1">
    <citation type="submission" date="2016-10" db="EMBL/GenBank/DDBJ databases">
        <title>Genome sequence of the basidiomycete white-rot fungus Trametes pubescens.</title>
        <authorList>
            <person name="Makela M.R."/>
            <person name="Granchi Z."/>
            <person name="Peng M."/>
            <person name="De Vries R.P."/>
            <person name="Grigoriev I."/>
            <person name="Riley R."/>
            <person name="Hilden K."/>
        </authorList>
    </citation>
    <scope>NUCLEOTIDE SEQUENCE [LARGE SCALE GENOMIC DNA]</scope>
    <source>
        <strain evidence="1 2">FBCC735</strain>
    </source>
</reference>
<evidence type="ECO:0000313" key="1">
    <source>
        <dbReference type="EMBL" id="OJT05972.1"/>
    </source>
</evidence>